<evidence type="ECO:0000256" key="2">
    <source>
        <dbReference type="ARBA" id="ARBA00009904"/>
    </source>
</evidence>
<evidence type="ECO:0000256" key="6">
    <source>
        <dbReference type="ARBA" id="ARBA00023065"/>
    </source>
</evidence>
<keyword evidence="8" id="KW-0175">Coiled coil</keyword>
<keyword evidence="5 9" id="KW-1133">Transmembrane helix</keyword>
<protein>
    <submittedName>
        <fullName evidence="10">V-type ATP synthase subunit I</fullName>
    </submittedName>
</protein>
<feature type="transmembrane region" description="Helical" evidence="9">
    <location>
        <begin position="540"/>
        <end position="567"/>
    </location>
</feature>
<keyword evidence="4 9" id="KW-0812">Transmembrane</keyword>
<dbReference type="PANTHER" id="PTHR11629:SF63">
    <property type="entry name" value="V-TYPE PROTON ATPASE SUBUNIT A"/>
    <property type="match status" value="1"/>
</dbReference>
<evidence type="ECO:0000256" key="4">
    <source>
        <dbReference type="ARBA" id="ARBA00022692"/>
    </source>
</evidence>
<dbReference type="GO" id="GO:0051117">
    <property type="term" value="F:ATPase binding"/>
    <property type="evidence" value="ECO:0007669"/>
    <property type="project" value="TreeGrafter"/>
</dbReference>
<proteinExistence type="inferred from homology"/>
<dbReference type="Proteomes" id="UP001163821">
    <property type="component" value="Unassembled WGS sequence"/>
</dbReference>
<keyword evidence="7 9" id="KW-0472">Membrane</keyword>
<feature type="transmembrane region" description="Helical" evidence="9">
    <location>
        <begin position="400"/>
        <end position="421"/>
    </location>
</feature>
<evidence type="ECO:0000313" key="11">
    <source>
        <dbReference type="Proteomes" id="UP001163821"/>
    </source>
</evidence>
<dbReference type="RefSeq" id="WP_282592071.1">
    <property type="nucleotide sequence ID" value="NZ_JAPAAF010000017.1"/>
</dbReference>
<dbReference type="PANTHER" id="PTHR11629">
    <property type="entry name" value="VACUOLAR PROTON ATPASES"/>
    <property type="match status" value="1"/>
</dbReference>
<sequence length="603" mass="67511">MIVPMMKYGFAVHHTAYRQFLDDLQELGVVHVGKGSEKNATGETAALQGEAARIRQTTELLKHYRKEGQEVVPCDHTVAEIIEQTQLVLKRLEGAEAELEQLKKKAAERQVWGDYSNDILEKLKEAGIKIDFYSVPVKKWNPEWLEQYPIEIVKRCDKEVKFITIGYEGEPFDGIRLEKLSKHTAKELLRQAAGLEHEISEILKKLDAMGTNGIPVMQERLAAIELRLEWLDVWNNQTSEIGEGTLHLLEGWVPVTEQEKLKAYLEKNHIFYLEATAEPGEQPPIQLTNNKFGRLFEPISKLFSLPAYAELDLTIYFAPFFMLFFGFCLGDAGYGLVLLLGSTIYKRYAGASVKPYLTLGQLFGASTLIMGLIFGTFFGIELAKQDALGVLKEMFLDSSQVFTLSLIVGAVQILFGIIIRVKNQLRREYPLQALSSVGWLLLFFTIGLFSFFLKDQELSSLLNIVKNVFYAASILMILLFSGTGPIHLRLIGGLWEMYNTVTGIFGDLLSYIRLFALGIASSILGLVINQMAASFGSGKYIGPVIFILIIVIGHTANLAISSLGAFVHPMRLTFVEFYKNAGFQGGGKPYKPFSKQQNNLSST</sequence>
<accession>A0AA42CAG2</accession>
<evidence type="ECO:0000256" key="8">
    <source>
        <dbReference type="SAM" id="Coils"/>
    </source>
</evidence>
<dbReference type="InterPro" id="IPR002490">
    <property type="entry name" value="V-ATPase_116kDa_su"/>
</dbReference>
<evidence type="ECO:0000256" key="3">
    <source>
        <dbReference type="ARBA" id="ARBA00022448"/>
    </source>
</evidence>
<name>A0AA42CAG2_9BACT</name>
<feature type="transmembrane region" description="Helical" evidence="9">
    <location>
        <begin position="316"/>
        <end position="341"/>
    </location>
</feature>
<comment type="caution">
    <text evidence="10">The sequence shown here is derived from an EMBL/GenBank/DDBJ whole genome shotgun (WGS) entry which is preliminary data.</text>
</comment>
<dbReference type="GO" id="GO:0046961">
    <property type="term" value="F:proton-transporting ATPase activity, rotational mechanism"/>
    <property type="evidence" value="ECO:0007669"/>
    <property type="project" value="InterPro"/>
</dbReference>
<evidence type="ECO:0000256" key="9">
    <source>
        <dbReference type="SAM" id="Phobius"/>
    </source>
</evidence>
<evidence type="ECO:0000313" key="10">
    <source>
        <dbReference type="EMBL" id="MCW0483470.1"/>
    </source>
</evidence>
<gene>
    <name evidence="10" type="ORF">N2K84_12065</name>
</gene>
<feature type="transmembrane region" description="Helical" evidence="9">
    <location>
        <begin position="468"/>
        <end position="488"/>
    </location>
</feature>
<feature type="coiled-coil region" evidence="8">
    <location>
        <begin position="82"/>
        <end position="109"/>
    </location>
</feature>
<evidence type="ECO:0000256" key="1">
    <source>
        <dbReference type="ARBA" id="ARBA00004141"/>
    </source>
</evidence>
<dbReference type="GO" id="GO:0007035">
    <property type="term" value="P:vacuolar acidification"/>
    <property type="evidence" value="ECO:0007669"/>
    <property type="project" value="TreeGrafter"/>
</dbReference>
<keyword evidence="11" id="KW-1185">Reference proteome</keyword>
<feature type="transmembrane region" description="Helical" evidence="9">
    <location>
        <begin position="508"/>
        <end position="528"/>
    </location>
</feature>
<keyword evidence="3" id="KW-0813">Transport</keyword>
<dbReference type="EMBL" id="JAPAAF010000017">
    <property type="protein sequence ID" value="MCW0483470.1"/>
    <property type="molecule type" value="Genomic_DNA"/>
</dbReference>
<evidence type="ECO:0000256" key="5">
    <source>
        <dbReference type="ARBA" id="ARBA00022989"/>
    </source>
</evidence>
<organism evidence="10 11">
    <name type="scientific">Gaoshiqia sediminis</name>
    <dbReference type="NCBI Taxonomy" id="2986998"/>
    <lineage>
        <taxon>Bacteria</taxon>
        <taxon>Pseudomonadati</taxon>
        <taxon>Bacteroidota</taxon>
        <taxon>Bacteroidia</taxon>
        <taxon>Marinilabiliales</taxon>
        <taxon>Prolixibacteraceae</taxon>
        <taxon>Gaoshiqia</taxon>
    </lineage>
</organism>
<comment type="similarity">
    <text evidence="2">Belongs to the V-ATPase 116 kDa subunit family.</text>
</comment>
<dbReference type="GO" id="GO:0033179">
    <property type="term" value="C:proton-transporting V-type ATPase, V0 domain"/>
    <property type="evidence" value="ECO:0007669"/>
    <property type="project" value="InterPro"/>
</dbReference>
<keyword evidence="6" id="KW-0406">Ion transport</keyword>
<reference evidence="10" key="1">
    <citation type="submission" date="2022-10" db="EMBL/GenBank/DDBJ databases">
        <title>Gaoshiqiia sediminis gen. nov., sp. nov., isolated from coastal sediment.</title>
        <authorList>
            <person name="Yu W.X."/>
            <person name="Mu D.S."/>
            <person name="Du J.Z."/>
            <person name="Liang Y.Q."/>
        </authorList>
    </citation>
    <scope>NUCLEOTIDE SEQUENCE</scope>
    <source>
        <strain evidence="10">A06</strain>
    </source>
</reference>
<feature type="transmembrane region" description="Helical" evidence="9">
    <location>
        <begin position="362"/>
        <end position="380"/>
    </location>
</feature>
<dbReference type="GO" id="GO:0016471">
    <property type="term" value="C:vacuolar proton-transporting V-type ATPase complex"/>
    <property type="evidence" value="ECO:0007669"/>
    <property type="project" value="TreeGrafter"/>
</dbReference>
<dbReference type="AlphaFoldDB" id="A0AA42CAG2"/>
<evidence type="ECO:0000256" key="7">
    <source>
        <dbReference type="ARBA" id="ARBA00023136"/>
    </source>
</evidence>
<feature type="transmembrane region" description="Helical" evidence="9">
    <location>
        <begin position="433"/>
        <end position="453"/>
    </location>
</feature>
<comment type="subcellular location">
    <subcellularLocation>
        <location evidence="1">Membrane</location>
        <topology evidence="1">Multi-pass membrane protein</topology>
    </subcellularLocation>
</comment>